<reference evidence="1" key="1">
    <citation type="submission" date="2023-01" db="EMBL/GenBank/DDBJ databases">
        <title>The chitinases involved in constricting ring structure development in the nematode-trapping fungus Drechslerella dactyloides.</title>
        <authorList>
            <person name="Wang R."/>
            <person name="Zhang L."/>
            <person name="Tang P."/>
            <person name="Li S."/>
            <person name="Liang L."/>
        </authorList>
    </citation>
    <scope>NUCLEOTIDE SEQUENCE</scope>
    <source>
        <strain evidence="1">YMF1.00031</strain>
    </source>
</reference>
<dbReference type="AlphaFoldDB" id="A0AAD6IZS9"/>
<evidence type="ECO:0000313" key="1">
    <source>
        <dbReference type="EMBL" id="KAJ6260944.1"/>
    </source>
</evidence>
<dbReference type="Gene3D" id="2.40.10.10">
    <property type="entry name" value="Trypsin-like serine proteases"/>
    <property type="match status" value="1"/>
</dbReference>
<organism evidence="1 2">
    <name type="scientific">Drechslerella dactyloides</name>
    <name type="common">Nematode-trapping fungus</name>
    <name type="synonym">Arthrobotrys dactyloides</name>
    <dbReference type="NCBI Taxonomy" id="74499"/>
    <lineage>
        <taxon>Eukaryota</taxon>
        <taxon>Fungi</taxon>
        <taxon>Dikarya</taxon>
        <taxon>Ascomycota</taxon>
        <taxon>Pezizomycotina</taxon>
        <taxon>Orbiliomycetes</taxon>
        <taxon>Orbiliales</taxon>
        <taxon>Orbiliaceae</taxon>
        <taxon>Drechslerella</taxon>
    </lineage>
</organism>
<comment type="caution">
    <text evidence="1">The sequence shown here is derived from an EMBL/GenBank/DDBJ whole genome shotgun (WGS) entry which is preliminary data.</text>
</comment>
<evidence type="ECO:0008006" key="3">
    <source>
        <dbReference type="Google" id="ProtNLM"/>
    </source>
</evidence>
<dbReference type="EMBL" id="JAQGDS010000004">
    <property type="protein sequence ID" value="KAJ6260944.1"/>
    <property type="molecule type" value="Genomic_DNA"/>
</dbReference>
<proteinExistence type="predicted"/>
<sequence>MEEETTVDYFATHHSKGTLTHPPRGLSALRCDDGGEDVKTPDEKQLAVANPSPSEMFERQKLSRYLDTVFENKMGTCPPVIPIAADFVDVTGKSYCVRATAWAFGTHHLFTCNHTFEDEEIIDSSTGKTVLVQLVGVHWTNSLNPRSRRANLEIVYQDHIHDIAILKSDEAFHRLILQCRPPVPYSKLYTVQILNVGHPIVHPGRAYPSPKPHTFLSDAASTEGFSGGPVMTSNGHVIGMLQASWGDINAMVVTTGGLLKALRDFGGGTIEWEEYGVKACIGWKIPRQLSPPPTAIDSRLVGLLYRKKDNWEQMLKEIEVAKAYEQTGED</sequence>
<keyword evidence="2" id="KW-1185">Reference proteome</keyword>
<dbReference type="InterPro" id="IPR043504">
    <property type="entry name" value="Peptidase_S1_PA_chymotrypsin"/>
</dbReference>
<dbReference type="InterPro" id="IPR009003">
    <property type="entry name" value="Peptidase_S1_PA"/>
</dbReference>
<dbReference type="SUPFAM" id="SSF50494">
    <property type="entry name" value="Trypsin-like serine proteases"/>
    <property type="match status" value="1"/>
</dbReference>
<accession>A0AAD6IZS9</accession>
<protein>
    <recommendedName>
        <fullName evidence="3">Trypsin-like serine protease</fullName>
    </recommendedName>
</protein>
<dbReference type="Pfam" id="PF13365">
    <property type="entry name" value="Trypsin_2"/>
    <property type="match status" value="1"/>
</dbReference>
<dbReference type="Proteomes" id="UP001221413">
    <property type="component" value="Unassembled WGS sequence"/>
</dbReference>
<evidence type="ECO:0000313" key="2">
    <source>
        <dbReference type="Proteomes" id="UP001221413"/>
    </source>
</evidence>
<name>A0AAD6IZS9_DREDA</name>
<gene>
    <name evidence="1" type="ORF">Dda_3605</name>
</gene>